<name>A0A426V9Z6_9BURK</name>
<evidence type="ECO:0000313" key="2">
    <source>
        <dbReference type="EMBL" id="RRS03538.1"/>
    </source>
</evidence>
<comment type="caution">
    <text evidence="2">The sequence shown here is derived from an EMBL/GenBank/DDBJ whole genome shotgun (WGS) entry which is preliminary data.</text>
</comment>
<proteinExistence type="predicted"/>
<dbReference type="AlphaFoldDB" id="A0A426V9Z6"/>
<sequence length="164" mass="17600">MQALPSHLQRHRHGRNDVRHSAPRLILCIWIAGLASADHVQAQLAIKQPAPQLAESRAHSSPVTQSTSTPASTPDDVPLEDYLALLAQISPAARDGAQAYLRAFAQRCGRPLTALELRKAIAQGSGDPVLMGMVSASHPSQLAQRDALLSQLSQRIRCNGQGQP</sequence>
<protein>
    <submittedName>
        <fullName evidence="2">Uncharacterized protein</fullName>
    </submittedName>
</protein>
<dbReference type="Proteomes" id="UP000269265">
    <property type="component" value="Unassembled WGS sequence"/>
</dbReference>
<feature type="region of interest" description="Disordered" evidence="1">
    <location>
        <begin position="53"/>
        <end position="76"/>
    </location>
</feature>
<dbReference type="RefSeq" id="WP_125244069.1">
    <property type="nucleotide sequence ID" value="NZ_RSED01000011.1"/>
</dbReference>
<evidence type="ECO:0000313" key="3">
    <source>
        <dbReference type="Proteomes" id="UP000269265"/>
    </source>
</evidence>
<feature type="compositionally biased region" description="Polar residues" evidence="1">
    <location>
        <begin position="59"/>
        <end position="72"/>
    </location>
</feature>
<evidence type="ECO:0000256" key="1">
    <source>
        <dbReference type="SAM" id="MobiDB-lite"/>
    </source>
</evidence>
<gene>
    <name evidence="2" type="ORF">EIP75_14935</name>
</gene>
<dbReference type="OrthoDB" id="9180710at2"/>
<keyword evidence="3" id="KW-1185">Reference proteome</keyword>
<dbReference type="EMBL" id="RSED01000011">
    <property type="protein sequence ID" value="RRS03538.1"/>
    <property type="molecule type" value="Genomic_DNA"/>
</dbReference>
<reference evidence="2 3" key="1">
    <citation type="submission" date="2018-12" db="EMBL/GenBank/DDBJ databases">
        <title>The whole draft genome of Aquabacterium sp. SJQ9.</title>
        <authorList>
            <person name="Sun L."/>
            <person name="Gao X."/>
            <person name="Chen W."/>
            <person name="Huang K."/>
        </authorList>
    </citation>
    <scope>NUCLEOTIDE SEQUENCE [LARGE SCALE GENOMIC DNA]</scope>
    <source>
        <strain evidence="2 3">SJQ9</strain>
    </source>
</reference>
<accession>A0A426V9Z6</accession>
<organism evidence="2 3">
    <name type="scientific">Aquabacterium soli</name>
    <dbReference type="NCBI Taxonomy" id="2493092"/>
    <lineage>
        <taxon>Bacteria</taxon>
        <taxon>Pseudomonadati</taxon>
        <taxon>Pseudomonadota</taxon>
        <taxon>Betaproteobacteria</taxon>
        <taxon>Burkholderiales</taxon>
        <taxon>Aquabacterium</taxon>
    </lineage>
</organism>